<name>A0A5P2CXE4_STRVZ</name>
<dbReference type="Proteomes" id="UP000325211">
    <property type="component" value="Chromosome"/>
</dbReference>
<evidence type="ECO:0000313" key="2">
    <source>
        <dbReference type="EMBL" id="QES47576.1"/>
    </source>
</evidence>
<accession>A0A5P2CXE4</accession>
<organism evidence="2 3">
    <name type="scientific">Streptomyces venezuelae</name>
    <dbReference type="NCBI Taxonomy" id="54571"/>
    <lineage>
        <taxon>Bacteria</taxon>
        <taxon>Bacillati</taxon>
        <taxon>Actinomycetota</taxon>
        <taxon>Actinomycetes</taxon>
        <taxon>Kitasatosporales</taxon>
        <taxon>Streptomycetaceae</taxon>
        <taxon>Streptomyces</taxon>
    </lineage>
</organism>
<dbReference type="RefSeq" id="WP_150206688.1">
    <property type="nucleotide sequence ID" value="NZ_CP029190.1"/>
</dbReference>
<gene>
    <name evidence="2" type="ORF">DEJ50_06790</name>
</gene>
<evidence type="ECO:0000256" key="1">
    <source>
        <dbReference type="SAM" id="MobiDB-lite"/>
    </source>
</evidence>
<dbReference type="OrthoDB" id="7860281at2"/>
<proteinExistence type="predicted"/>
<evidence type="ECO:0000313" key="3">
    <source>
        <dbReference type="Proteomes" id="UP000325211"/>
    </source>
</evidence>
<dbReference type="AlphaFoldDB" id="A0A5P2CXE4"/>
<sequence>MTTANGTPHRLRYFFEYGVDTPLWPGPAGAPGHDDRYGPCAPERLPLTSGTRDELRRLADLYQSSLDWDDPAGPSPWSGDQEESFRHAADTVLAAVRRELGDGWTVEDRRG</sequence>
<feature type="region of interest" description="Disordered" evidence="1">
    <location>
        <begin position="65"/>
        <end position="85"/>
    </location>
</feature>
<dbReference type="EMBL" id="CP029190">
    <property type="protein sequence ID" value="QES47576.1"/>
    <property type="molecule type" value="Genomic_DNA"/>
</dbReference>
<reference evidence="2 3" key="1">
    <citation type="submission" date="2018-05" db="EMBL/GenBank/DDBJ databases">
        <title>Streptomyces venezuelae.</title>
        <authorList>
            <person name="Kim W."/>
            <person name="Lee N."/>
            <person name="Cho B.-K."/>
        </authorList>
    </citation>
    <scope>NUCLEOTIDE SEQUENCE [LARGE SCALE GENOMIC DNA]</scope>
    <source>
        <strain evidence="2 3">ATCC 21782</strain>
    </source>
</reference>
<protein>
    <submittedName>
        <fullName evidence="2">Uncharacterized protein</fullName>
    </submittedName>
</protein>